<reference evidence="1 2" key="1">
    <citation type="journal article" date="2014" name="BMC Genomics">
        <title>Adaptive genomic structural variation in the grape powdery mildew pathogen, Erysiphe necator.</title>
        <authorList>
            <person name="Jones L."/>
            <person name="Riaz S."/>
            <person name="Morales-Cruz A."/>
            <person name="Amrine K.C."/>
            <person name="McGuire B."/>
            <person name="Gubler W.D."/>
            <person name="Walker M.A."/>
            <person name="Cantu D."/>
        </authorList>
    </citation>
    <scope>NUCLEOTIDE SEQUENCE [LARGE SCALE GENOMIC DNA]</scope>
    <source>
        <strain evidence="2">c</strain>
    </source>
</reference>
<dbReference type="HOGENOM" id="CLU_883383_0_0_1"/>
<accession>A0A0B1NX70</accession>
<evidence type="ECO:0000313" key="1">
    <source>
        <dbReference type="EMBL" id="KHJ30977.1"/>
    </source>
</evidence>
<comment type="caution">
    <text evidence="1">The sequence shown here is derived from an EMBL/GenBank/DDBJ whole genome shotgun (WGS) entry which is preliminary data.</text>
</comment>
<organism evidence="1 2">
    <name type="scientific">Uncinula necator</name>
    <name type="common">Grape powdery mildew</name>
    <dbReference type="NCBI Taxonomy" id="52586"/>
    <lineage>
        <taxon>Eukaryota</taxon>
        <taxon>Fungi</taxon>
        <taxon>Dikarya</taxon>
        <taxon>Ascomycota</taxon>
        <taxon>Pezizomycotina</taxon>
        <taxon>Leotiomycetes</taxon>
        <taxon>Erysiphales</taxon>
        <taxon>Erysiphaceae</taxon>
        <taxon>Erysiphe</taxon>
    </lineage>
</organism>
<proteinExistence type="predicted"/>
<keyword evidence="2" id="KW-1185">Reference proteome</keyword>
<dbReference type="AlphaFoldDB" id="A0A0B1NX70"/>
<protein>
    <submittedName>
        <fullName evidence="1">Uncharacterized protein</fullName>
    </submittedName>
</protein>
<evidence type="ECO:0000313" key="2">
    <source>
        <dbReference type="Proteomes" id="UP000030854"/>
    </source>
</evidence>
<gene>
    <name evidence="1" type="ORF">EV44_g3253</name>
</gene>
<dbReference type="EMBL" id="JNVN01003385">
    <property type="protein sequence ID" value="KHJ30977.1"/>
    <property type="molecule type" value="Genomic_DNA"/>
</dbReference>
<dbReference type="Proteomes" id="UP000030854">
    <property type="component" value="Unassembled WGS sequence"/>
</dbReference>
<name>A0A0B1NX70_UNCNE</name>
<sequence length="315" mass="35793">MPLLKAAEAIRSCGISEFRWDSNDQEDVHTFQGEARRICRSYPESILRALVSYRPEVMSSTSWSYESAPITMEQVKDPEKANAAKRVAEITRKYRARAREYEQRIQFLKTDQGGIRRGRLVKHKEKKIVYLTAARTIMSCAHFDKGPTLNHEITAQRLLERINEKIRSKGDTPRVTEHLTLIVNGEINEKRLREANGRGSVFGWHPDEYARGIDAALSWVIDDCAHESRLVYYVPRYIQVKTKVRTHRLQQDVATSDFHRRVHLAAEGSHATNLDAVDLAPSFATKSAAPIPGIRAVSEVVEDSQGSKIKKLLST</sequence>